<accession>A0ABP9WFP4</accession>
<evidence type="ECO:0000313" key="5">
    <source>
        <dbReference type="Proteomes" id="UP001426770"/>
    </source>
</evidence>
<protein>
    <recommendedName>
        <fullName evidence="3">Septum formation-related domain-containing protein</fullName>
    </recommendedName>
</protein>
<sequence>MSDDFAPPPALGTAPVRPTRSAEAAAPASALLDGGAPARPRKRSRRGVVLAWMLGGATALAIAGGVVADVVLEAGARSIEPVQRGATGAVSGMAVVEGLCLEDVPGDGATVGEVMAVPCAEPHRAETIAALTFTEPEWIGAGTIATRSQEFCAGRVALLREEADDAAAGVVDGLAWRVWAPSRETWEAGDRTAVCVVTSAQAWTGSFEAGTASPE</sequence>
<gene>
    <name evidence="4" type="ORF">Lsed01_01085</name>
</gene>
<keyword evidence="2" id="KW-0472">Membrane</keyword>
<dbReference type="Pfam" id="PF13845">
    <property type="entry name" value="Septum_form"/>
    <property type="match status" value="1"/>
</dbReference>
<organism evidence="4 5">
    <name type="scientific">Demequina sediminis</name>
    <dbReference type="NCBI Taxonomy" id="1930058"/>
    <lineage>
        <taxon>Bacteria</taxon>
        <taxon>Bacillati</taxon>
        <taxon>Actinomycetota</taxon>
        <taxon>Actinomycetes</taxon>
        <taxon>Micrococcales</taxon>
        <taxon>Demequinaceae</taxon>
        <taxon>Demequina</taxon>
    </lineage>
</organism>
<feature type="domain" description="Septum formation-related" evidence="3">
    <location>
        <begin position="100"/>
        <end position="202"/>
    </location>
</feature>
<comment type="caution">
    <text evidence="4">The sequence shown here is derived from an EMBL/GenBank/DDBJ whole genome shotgun (WGS) entry which is preliminary data.</text>
</comment>
<evidence type="ECO:0000256" key="1">
    <source>
        <dbReference type="SAM" id="MobiDB-lite"/>
    </source>
</evidence>
<name>A0ABP9WFP4_9MICO</name>
<evidence type="ECO:0000313" key="4">
    <source>
        <dbReference type="EMBL" id="GAA5518652.1"/>
    </source>
</evidence>
<keyword evidence="2" id="KW-1133">Transmembrane helix</keyword>
<feature type="region of interest" description="Disordered" evidence="1">
    <location>
        <begin position="1"/>
        <end position="41"/>
    </location>
</feature>
<dbReference type="InterPro" id="IPR026004">
    <property type="entry name" value="Septum_form"/>
</dbReference>
<keyword evidence="2" id="KW-0812">Transmembrane</keyword>
<evidence type="ECO:0000259" key="3">
    <source>
        <dbReference type="Pfam" id="PF13845"/>
    </source>
</evidence>
<feature type="compositionally biased region" description="Pro residues" evidence="1">
    <location>
        <begin position="1"/>
        <end position="10"/>
    </location>
</feature>
<proteinExistence type="predicted"/>
<evidence type="ECO:0000256" key="2">
    <source>
        <dbReference type="SAM" id="Phobius"/>
    </source>
</evidence>
<dbReference type="EMBL" id="BAABRR010000004">
    <property type="protein sequence ID" value="GAA5518652.1"/>
    <property type="molecule type" value="Genomic_DNA"/>
</dbReference>
<reference evidence="4 5" key="1">
    <citation type="submission" date="2024-02" db="EMBL/GenBank/DDBJ databases">
        <title>Lysinimicrobium sediminis NBRC 112286.</title>
        <authorList>
            <person name="Ichikawa N."/>
            <person name="Katano-Makiyama Y."/>
            <person name="Hidaka K."/>
        </authorList>
    </citation>
    <scope>NUCLEOTIDE SEQUENCE [LARGE SCALE GENOMIC DNA]</scope>
    <source>
        <strain evidence="4 5">NBRC 112286</strain>
    </source>
</reference>
<feature type="transmembrane region" description="Helical" evidence="2">
    <location>
        <begin position="49"/>
        <end position="72"/>
    </location>
</feature>
<dbReference type="Proteomes" id="UP001426770">
    <property type="component" value="Unassembled WGS sequence"/>
</dbReference>
<dbReference type="RefSeq" id="WP_286214342.1">
    <property type="nucleotide sequence ID" value="NZ_AP027736.1"/>
</dbReference>
<feature type="compositionally biased region" description="Low complexity" evidence="1">
    <location>
        <begin position="21"/>
        <end position="38"/>
    </location>
</feature>
<keyword evidence="5" id="KW-1185">Reference proteome</keyword>